<accession>A0ABS5HSC1</accession>
<evidence type="ECO:0000313" key="4">
    <source>
        <dbReference type="Proteomes" id="UP001195941"/>
    </source>
</evidence>
<dbReference type="InterPro" id="IPR005632">
    <property type="entry name" value="Chaperone_Skp"/>
</dbReference>
<dbReference type="Gene3D" id="3.30.910.20">
    <property type="entry name" value="Skp domain"/>
    <property type="match status" value="1"/>
</dbReference>
<feature type="chain" id="PRO_5045837003" evidence="2">
    <location>
        <begin position="27"/>
        <end position="191"/>
    </location>
</feature>
<organism evidence="3 4">
    <name type="scientific">Thalassovita aquimarina</name>
    <dbReference type="NCBI Taxonomy" id="2785917"/>
    <lineage>
        <taxon>Bacteria</taxon>
        <taxon>Pseudomonadati</taxon>
        <taxon>Pseudomonadota</taxon>
        <taxon>Alphaproteobacteria</taxon>
        <taxon>Rhodobacterales</taxon>
        <taxon>Roseobacteraceae</taxon>
        <taxon>Thalassovita</taxon>
    </lineage>
</organism>
<dbReference type="InterPro" id="IPR024930">
    <property type="entry name" value="Skp_dom_sf"/>
</dbReference>
<protein>
    <submittedName>
        <fullName evidence="3">OmpH family outer membrane protein</fullName>
    </submittedName>
</protein>
<keyword evidence="1" id="KW-0175">Coiled coil</keyword>
<gene>
    <name evidence="3" type="ORF">IT775_12065</name>
</gene>
<dbReference type="SUPFAM" id="SSF111384">
    <property type="entry name" value="OmpH-like"/>
    <property type="match status" value="1"/>
</dbReference>
<feature type="coiled-coil region" evidence="1">
    <location>
        <begin position="56"/>
        <end position="83"/>
    </location>
</feature>
<dbReference type="Proteomes" id="UP001195941">
    <property type="component" value="Unassembled WGS sequence"/>
</dbReference>
<dbReference type="RefSeq" id="WP_212701375.1">
    <property type="nucleotide sequence ID" value="NZ_JADMKU010000010.1"/>
</dbReference>
<dbReference type="Pfam" id="PF03938">
    <property type="entry name" value="OmpH"/>
    <property type="match status" value="1"/>
</dbReference>
<keyword evidence="4" id="KW-1185">Reference proteome</keyword>
<keyword evidence="2" id="KW-0732">Signal</keyword>
<evidence type="ECO:0000256" key="1">
    <source>
        <dbReference type="SAM" id="Coils"/>
    </source>
</evidence>
<sequence>MRVGWRNRLAAICLALVAAGGPATVAAQESGVVRSPVLTIDSERLYADSLFGKRVQNEFEAAVAVLEAENRKIEGQLIEEEKQLTEKRPGMAPEEFRVLADAFDAKVQRIRNERAAKLRALAQSRENAQRLFLQSISPVLESIMTEAGAAVIVESRSVFLSARIIDVTSDAVARIDARIGDGSDLQQPEQQ</sequence>
<dbReference type="EMBL" id="JADMKU010000010">
    <property type="protein sequence ID" value="MBR9651856.1"/>
    <property type="molecule type" value="Genomic_DNA"/>
</dbReference>
<comment type="caution">
    <text evidence="3">The sequence shown here is derived from an EMBL/GenBank/DDBJ whole genome shotgun (WGS) entry which is preliminary data.</text>
</comment>
<name>A0ABS5HSC1_9RHOB</name>
<evidence type="ECO:0000313" key="3">
    <source>
        <dbReference type="EMBL" id="MBR9651856.1"/>
    </source>
</evidence>
<reference evidence="3 4" key="1">
    <citation type="journal article" date="2021" name="Arch. Microbiol.">
        <title>Thalassobius aquimarinus sp. nov., isolated from the Sea of Japan seashore.</title>
        <authorList>
            <person name="Kurilenko V.V."/>
            <person name="Romanenko L.A."/>
            <person name="Chernysheva N.Y."/>
            <person name="Velansky P.V."/>
            <person name="Tekutyeva L.A."/>
            <person name="Isaeva M.P."/>
            <person name="Mikhailov V.V."/>
        </authorList>
    </citation>
    <scope>NUCLEOTIDE SEQUENCE [LARGE SCALE GENOMIC DNA]</scope>
    <source>
        <strain evidence="3 4">KMM 8518</strain>
    </source>
</reference>
<evidence type="ECO:0000256" key="2">
    <source>
        <dbReference type="SAM" id="SignalP"/>
    </source>
</evidence>
<dbReference type="SMART" id="SM00935">
    <property type="entry name" value="OmpH"/>
    <property type="match status" value="1"/>
</dbReference>
<proteinExistence type="predicted"/>
<feature type="signal peptide" evidence="2">
    <location>
        <begin position="1"/>
        <end position="26"/>
    </location>
</feature>